<dbReference type="EMBL" id="LDAU01000253">
    <property type="protein sequence ID" value="KRW98361.1"/>
    <property type="molecule type" value="Genomic_DNA"/>
</dbReference>
<gene>
    <name evidence="3" type="ORF">PPERSA_03533</name>
</gene>
<dbReference type="SUPFAM" id="SSF55920">
    <property type="entry name" value="Creatinase/aminopeptidase"/>
    <property type="match status" value="1"/>
</dbReference>
<comment type="similarity">
    <text evidence="1">Belongs to the peptidase M24 family.</text>
</comment>
<dbReference type="InParanoid" id="A0A0V0Q814"/>
<dbReference type="InterPro" id="IPR047113">
    <property type="entry name" value="PA2G4/ARX1"/>
</dbReference>
<dbReference type="Gene3D" id="3.90.230.10">
    <property type="entry name" value="Creatinase/methionine aminopeptidase superfamily"/>
    <property type="match status" value="1"/>
</dbReference>
<evidence type="ECO:0000256" key="1">
    <source>
        <dbReference type="ARBA" id="ARBA00007319"/>
    </source>
</evidence>
<organism evidence="3 4">
    <name type="scientific">Pseudocohnilembus persalinus</name>
    <name type="common">Ciliate</name>
    <dbReference type="NCBI Taxonomy" id="266149"/>
    <lineage>
        <taxon>Eukaryota</taxon>
        <taxon>Sar</taxon>
        <taxon>Alveolata</taxon>
        <taxon>Ciliophora</taxon>
        <taxon>Intramacronucleata</taxon>
        <taxon>Oligohymenophorea</taxon>
        <taxon>Scuticociliatia</taxon>
        <taxon>Philasterida</taxon>
        <taxon>Pseudocohnilembidae</taxon>
        <taxon>Pseudocohnilembus</taxon>
    </lineage>
</organism>
<dbReference type="InterPro" id="IPR036390">
    <property type="entry name" value="WH_DNA-bd_sf"/>
</dbReference>
<dbReference type="NCBIfam" id="TIGR00495">
    <property type="entry name" value="crvDNA_42K"/>
    <property type="match status" value="1"/>
</dbReference>
<dbReference type="CDD" id="cd01089">
    <property type="entry name" value="PA2G4-like"/>
    <property type="match status" value="1"/>
</dbReference>
<dbReference type="FunFam" id="1.10.10.10:FF:000029">
    <property type="entry name" value="Proliferation-associated 2G4, a"/>
    <property type="match status" value="1"/>
</dbReference>
<dbReference type="OMA" id="SRMFYSE"/>
<sequence>MDQQQETLQTPGVVEKYQEAGKIANNVLSQLIAKITPGATVISLTQFGDEQINEQVKKCYAKKKSMQKGIAFPTCISLNEVCGHYSPLVSDANEKEKEAGILKEGDVVKIDLGVHIDGFIALVGHTVVCQAKAAPVTGQAADVILAAYNGVQAALRLLKPGNTNQQITAIVPKIAEAYKTNPLEGVQSHDLQKHNIDGQFSILNKESYEQKVDKHEFQVNEVYALNVIVSTGEGKSKEADLRTTVYKRAIERQFQLKTQKGREFYHEITQKYPTLCFSIRSFEDEITAKLGVSECQKHELLNAYPVFTEKPGNVVASFNITALIGQGGTVAISGLPLDVSNFKTENKIEDQAILDLLAQSMDKKEQKKQKKAAQKE</sequence>
<dbReference type="PANTHER" id="PTHR10804:SF11">
    <property type="entry name" value="PROLIFERATION-ASSOCIATED PROTEIN 2G4"/>
    <property type="match status" value="1"/>
</dbReference>
<evidence type="ECO:0000313" key="3">
    <source>
        <dbReference type="EMBL" id="KRW98361.1"/>
    </source>
</evidence>
<dbReference type="InterPro" id="IPR004545">
    <property type="entry name" value="PA2G4"/>
</dbReference>
<dbReference type="InterPro" id="IPR000994">
    <property type="entry name" value="Pept_M24"/>
</dbReference>
<dbReference type="PANTHER" id="PTHR10804">
    <property type="entry name" value="PROTEASE FAMILY M24 METHIONYL AMINOPEPTIDASE, AMINOPEPTIDASE P"/>
    <property type="match status" value="1"/>
</dbReference>
<dbReference type="SUPFAM" id="SSF46785">
    <property type="entry name" value="Winged helix' DNA-binding domain"/>
    <property type="match status" value="1"/>
</dbReference>
<evidence type="ECO:0000259" key="2">
    <source>
        <dbReference type="Pfam" id="PF00557"/>
    </source>
</evidence>
<dbReference type="Proteomes" id="UP000054937">
    <property type="component" value="Unassembled WGS sequence"/>
</dbReference>
<comment type="caution">
    <text evidence="3">The sequence shown here is derived from an EMBL/GenBank/DDBJ whole genome shotgun (WGS) entry which is preliminary data.</text>
</comment>
<dbReference type="FunCoup" id="A0A0V0Q814">
    <property type="interactions" value="604"/>
</dbReference>
<dbReference type="OrthoDB" id="5876363at2759"/>
<name>A0A0V0Q814_PSEPJ</name>
<evidence type="ECO:0000313" key="4">
    <source>
        <dbReference type="Proteomes" id="UP000054937"/>
    </source>
</evidence>
<feature type="domain" description="Peptidase M24" evidence="2">
    <location>
        <begin position="15"/>
        <end position="179"/>
    </location>
</feature>
<protein>
    <submittedName>
        <fullName evidence="3">Peptidase M24, structural domain</fullName>
    </submittedName>
</protein>
<keyword evidence="4" id="KW-1185">Reference proteome</keyword>
<dbReference type="Pfam" id="PF00557">
    <property type="entry name" value="Peptidase_M24"/>
    <property type="match status" value="1"/>
</dbReference>
<proteinExistence type="inferred from homology"/>
<dbReference type="Gene3D" id="1.10.10.10">
    <property type="entry name" value="Winged helix-like DNA-binding domain superfamily/Winged helix DNA-binding domain"/>
    <property type="match status" value="1"/>
</dbReference>
<accession>A0A0V0Q814</accession>
<reference evidence="3 4" key="1">
    <citation type="journal article" date="2015" name="Sci. Rep.">
        <title>Genome of the facultative scuticociliatosis pathogen Pseudocohnilembus persalinus provides insight into its virulence through horizontal gene transfer.</title>
        <authorList>
            <person name="Xiong J."/>
            <person name="Wang G."/>
            <person name="Cheng J."/>
            <person name="Tian M."/>
            <person name="Pan X."/>
            <person name="Warren A."/>
            <person name="Jiang C."/>
            <person name="Yuan D."/>
            <person name="Miao W."/>
        </authorList>
    </citation>
    <scope>NUCLEOTIDE SEQUENCE [LARGE SCALE GENOMIC DNA]</scope>
    <source>
        <strain evidence="3">36N120E</strain>
    </source>
</reference>
<dbReference type="AlphaFoldDB" id="A0A0V0Q814"/>
<dbReference type="InterPro" id="IPR036388">
    <property type="entry name" value="WH-like_DNA-bd_sf"/>
</dbReference>
<dbReference type="InterPro" id="IPR036005">
    <property type="entry name" value="Creatinase/aminopeptidase-like"/>
</dbReference>